<dbReference type="PANTHER" id="PTHR42741">
    <property type="entry name" value="NITROREDUCTASE FAMILY PROTEIN"/>
    <property type="match status" value="1"/>
</dbReference>
<dbReference type="GeneID" id="24831276"/>
<dbReference type="InterPro" id="IPR029479">
    <property type="entry name" value="Nitroreductase"/>
</dbReference>
<dbReference type="OrthoDB" id="10206at2157"/>
<dbReference type="PANTHER" id="PTHR42741:SF3">
    <property type="entry name" value="NITROREDUCTASE FAMILY PROTEIN"/>
    <property type="match status" value="1"/>
</dbReference>
<dbReference type="Pfam" id="PF00881">
    <property type="entry name" value="Nitroreductase"/>
    <property type="match status" value="2"/>
</dbReference>
<dbReference type="HOGENOM" id="CLU_016148_0_0_2"/>
<gene>
    <name evidence="2" type="ORF">MSHOH_2043</name>
</gene>
<dbReference type="KEGG" id="mhor:MSHOH_2043"/>
<dbReference type="Proteomes" id="UP000033101">
    <property type="component" value="Chromosome"/>
</dbReference>
<dbReference type="Gene3D" id="3.40.109.10">
    <property type="entry name" value="NADH Oxidase"/>
    <property type="match status" value="2"/>
</dbReference>
<dbReference type="PATRIC" id="fig|1434110.4.peg.2593"/>
<dbReference type="RefSeq" id="WP_048139579.1">
    <property type="nucleotide sequence ID" value="NZ_CP009516.1"/>
</dbReference>
<keyword evidence="3" id="KW-1185">Reference proteome</keyword>
<evidence type="ECO:0000313" key="2">
    <source>
        <dbReference type="EMBL" id="AKB78526.1"/>
    </source>
</evidence>
<proteinExistence type="predicted"/>
<evidence type="ECO:0000313" key="3">
    <source>
        <dbReference type="Proteomes" id="UP000033101"/>
    </source>
</evidence>
<dbReference type="InterPro" id="IPR000415">
    <property type="entry name" value="Nitroreductase-like"/>
</dbReference>
<organism evidence="2 3">
    <name type="scientific">Methanosarcina horonobensis HB-1 = JCM 15518</name>
    <dbReference type="NCBI Taxonomy" id="1434110"/>
    <lineage>
        <taxon>Archaea</taxon>
        <taxon>Methanobacteriati</taxon>
        <taxon>Methanobacteriota</taxon>
        <taxon>Stenosarchaea group</taxon>
        <taxon>Methanomicrobia</taxon>
        <taxon>Methanosarcinales</taxon>
        <taxon>Methanosarcinaceae</taxon>
        <taxon>Methanosarcina</taxon>
    </lineage>
</organism>
<dbReference type="GO" id="GO:0016491">
    <property type="term" value="F:oxidoreductase activity"/>
    <property type="evidence" value="ECO:0007669"/>
    <property type="project" value="InterPro"/>
</dbReference>
<dbReference type="EMBL" id="CP009516">
    <property type="protein sequence ID" value="AKB78526.1"/>
    <property type="molecule type" value="Genomic_DNA"/>
</dbReference>
<protein>
    <recommendedName>
        <fullName evidence="1">Nitroreductase domain-containing protein</fullName>
    </recommendedName>
</protein>
<name>A0A0E3SCE3_9EURY</name>
<evidence type="ECO:0000259" key="1">
    <source>
        <dbReference type="Pfam" id="PF00881"/>
    </source>
</evidence>
<feature type="domain" description="Nitroreductase" evidence="1">
    <location>
        <begin position="106"/>
        <end position="249"/>
    </location>
</feature>
<dbReference type="SUPFAM" id="SSF55469">
    <property type="entry name" value="FMN-dependent nitroreductase-like"/>
    <property type="match status" value="2"/>
</dbReference>
<sequence>MNAEFEAVLSYHQASKHGFKAYAPGPRFLEMEIKPDPFLNYKGVPVLKLDTWSEEDIKSELFPAYEQAFCPEKLGPSGLSRSSISQLFFDSFALSVWKKAGSAQWALRINPSSGNLHPTEVYLISDPVPDLLEKPSVCHYAPLPHALELRTEFPRETWEKLSSGFPEGTFFIGLTSIYWRVAWKYGVRAFRYANHDLGHAIAALTFAAAGLGWKTDLLMDMGSEDIAKLLGISGREGPEKEEPACLLAVYPAGKECPSGKISLSALLDFEKLSWNGVPNRLSPAHVEWVDIEKAASVTRKEETGHFCEKKSGLKPERRVSGLSGAASGHKIHSGLETVPLRSVIHRRRSAIEMNNSAYMDEESFYGILRRTLPDKNPVFNTLVFGPFAHLLLFVNRVKGLLPGLYMFLRKPGEKEEFKADFRSDFLWEKPESCPYDLELYLLVEENLYDFAAQLSCAQRKAADACFTACMLSEFEEPLKTFGSWMYPYLFWECGILGQLLYLEAEARGFRGCGIGCFFDDPLHETLGLKGFEYQDLYHFAVGSPLQEIGVVTFPAYGK</sequence>
<dbReference type="STRING" id="1434110.MSHOH_2043"/>
<reference evidence="2 3" key="1">
    <citation type="submission" date="2014-07" db="EMBL/GenBank/DDBJ databases">
        <title>Methanogenic archaea and the global carbon cycle.</title>
        <authorList>
            <person name="Henriksen J.R."/>
            <person name="Luke J."/>
            <person name="Reinhart S."/>
            <person name="Benedict M.N."/>
            <person name="Youngblut N.D."/>
            <person name="Metcalf M.E."/>
            <person name="Whitaker R.J."/>
            <person name="Metcalf W.W."/>
        </authorList>
    </citation>
    <scope>NUCLEOTIDE SEQUENCE [LARGE SCALE GENOMIC DNA]</scope>
    <source>
        <strain evidence="2 3">HB-1</strain>
    </source>
</reference>
<feature type="domain" description="Nitroreductase" evidence="1">
    <location>
        <begin position="457"/>
        <end position="542"/>
    </location>
</feature>
<dbReference type="AlphaFoldDB" id="A0A0E3SCE3"/>
<dbReference type="CDD" id="cd02142">
    <property type="entry name" value="McbC_SagB-like_oxidoreductase"/>
    <property type="match status" value="2"/>
</dbReference>
<accession>A0A0E3SCE3</accession>